<dbReference type="Gene3D" id="3.90.1200.10">
    <property type="match status" value="1"/>
</dbReference>
<dbReference type="Pfam" id="PF01636">
    <property type="entry name" value="APH"/>
    <property type="match status" value="1"/>
</dbReference>
<dbReference type="EMBL" id="JACJVO010000012">
    <property type="protein sequence ID" value="MBB6731507.1"/>
    <property type="molecule type" value="Genomic_DNA"/>
</dbReference>
<dbReference type="RefSeq" id="WP_185129175.1">
    <property type="nucleotide sequence ID" value="NZ_JACJVO010000012.1"/>
</dbReference>
<comment type="caution">
    <text evidence="2">The sequence shown here is derived from an EMBL/GenBank/DDBJ whole genome shotgun (WGS) entry which is preliminary data.</text>
</comment>
<keyword evidence="2" id="KW-0808">Transferase</keyword>
<evidence type="ECO:0000259" key="1">
    <source>
        <dbReference type="Pfam" id="PF01636"/>
    </source>
</evidence>
<dbReference type="GO" id="GO:0042601">
    <property type="term" value="C:endospore-forming forespore"/>
    <property type="evidence" value="ECO:0007669"/>
    <property type="project" value="TreeGrafter"/>
</dbReference>
<feature type="domain" description="Aminoglycoside phosphotransferase" evidence="1">
    <location>
        <begin position="34"/>
        <end position="279"/>
    </location>
</feature>
<sequence>MANPLPQSRVRQIVRRFGLIPLRTDSVASYYRKNAVVRVQTENGAYAMKPFFRSNLLRTSTIDQIKAAADYIQLLMNHDFDSMPKWLASHTGKLWTLHQGRPFYVCPWINGRRMESQEDFEKLGRALASLHEASRLPSPVKGPFYSHIRLWQNQDRLFRRQTAKASQMNKRFRRWYKRYGASCNRISDRSWAELKSPEIAGLLEKEMTCPALIHSDITPQNVIIADDGQLYMIDWDRVKPGSIYVDVANALMNTTHFNPVFIHSLLKGYEELRPFDPAERQLISSLYRLPREAWLAARFPNRSRSRSMLDIMEETWPLRLKAMEILDEWA</sequence>
<keyword evidence="3" id="KW-1185">Reference proteome</keyword>
<evidence type="ECO:0000313" key="2">
    <source>
        <dbReference type="EMBL" id="MBB6731507.1"/>
    </source>
</evidence>
<dbReference type="GO" id="GO:0016740">
    <property type="term" value="F:transferase activity"/>
    <property type="evidence" value="ECO:0007669"/>
    <property type="project" value="UniProtKB-KW"/>
</dbReference>
<dbReference type="PANTHER" id="PTHR39179:SF3">
    <property type="entry name" value="COTS-RELATED PROTEIN"/>
    <property type="match status" value="1"/>
</dbReference>
<dbReference type="AlphaFoldDB" id="A0A7X0SK87"/>
<protein>
    <submittedName>
        <fullName evidence="2">Phosphotransferase</fullName>
    </submittedName>
</protein>
<reference evidence="2 3" key="1">
    <citation type="submission" date="2020-08" db="EMBL/GenBank/DDBJ databases">
        <title>Cohnella phylogeny.</title>
        <authorList>
            <person name="Dunlap C."/>
        </authorList>
    </citation>
    <scope>NUCLEOTIDE SEQUENCE [LARGE SCALE GENOMIC DNA]</scope>
    <source>
        <strain evidence="2 3">CBP 2801</strain>
    </source>
</reference>
<name>A0A7X0SK87_9BACL</name>
<proteinExistence type="predicted"/>
<dbReference type="Gene3D" id="3.30.200.20">
    <property type="entry name" value="Phosphorylase Kinase, domain 1"/>
    <property type="match status" value="1"/>
</dbReference>
<dbReference type="Proteomes" id="UP000564644">
    <property type="component" value="Unassembled WGS sequence"/>
</dbReference>
<dbReference type="SUPFAM" id="SSF56112">
    <property type="entry name" value="Protein kinase-like (PK-like)"/>
    <property type="match status" value="1"/>
</dbReference>
<dbReference type="InterPro" id="IPR047175">
    <property type="entry name" value="CotS-like"/>
</dbReference>
<evidence type="ECO:0000313" key="3">
    <source>
        <dbReference type="Proteomes" id="UP000564644"/>
    </source>
</evidence>
<dbReference type="InterPro" id="IPR011009">
    <property type="entry name" value="Kinase-like_dom_sf"/>
</dbReference>
<gene>
    <name evidence="2" type="ORF">H7C18_11365</name>
</gene>
<organism evidence="2 3">
    <name type="scientific">Cohnella zeiphila</name>
    <dbReference type="NCBI Taxonomy" id="2761120"/>
    <lineage>
        <taxon>Bacteria</taxon>
        <taxon>Bacillati</taxon>
        <taxon>Bacillota</taxon>
        <taxon>Bacilli</taxon>
        <taxon>Bacillales</taxon>
        <taxon>Paenibacillaceae</taxon>
        <taxon>Cohnella</taxon>
    </lineage>
</organism>
<dbReference type="InterPro" id="IPR002575">
    <property type="entry name" value="Aminoglycoside_PTrfase"/>
</dbReference>
<accession>A0A7X0SK87</accession>
<dbReference type="PANTHER" id="PTHR39179">
    <property type="entry name" value="SPORE COAT PROTEIN I"/>
    <property type="match status" value="1"/>
</dbReference>